<dbReference type="Proteomes" id="UP000315010">
    <property type="component" value="Unassembled WGS sequence"/>
</dbReference>
<sequence>MRAILQNVSIIPIIGIDRIREASSTVIALLTTNPKKGELPNNGSPPQKKRYQIVVDRYGVSTPLRLHRPARYVQAILAWVILPSNRVESGLPTHPAPLVVPSRSQ</sequence>
<protein>
    <submittedName>
        <fullName evidence="1">Uncharacterized protein</fullName>
    </submittedName>
</protein>
<accession>A0A5C5Z6S4</accession>
<reference evidence="1 2" key="1">
    <citation type="submission" date="2019-02" db="EMBL/GenBank/DDBJ databases">
        <title>Deep-cultivation of Planctomycetes and their phenomic and genomic characterization uncovers novel biology.</title>
        <authorList>
            <person name="Wiegand S."/>
            <person name="Jogler M."/>
            <person name="Boedeker C."/>
            <person name="Pinto D."/>
            <person name="Vollmers J."/>
            <person name="Rivas-Marin E."/>
            <person name="Kohn T."/>
            <person name="Peeters S.H."/>
            <person name="Heuer A."/>
            <person name="Rast P."/>
            <person name="Oberbeckmann S."/>
            <person name="Bunk B."/>
            <person name="Jeske O."/>
            <person name="Meyerdierks A."/>
            <person name="Storesund J.E."/>
            <person name="Kallscheuer N."/>
            <person name="Luecker S."/>
            <person name="Lage O.M."/>
            <person name="Pohl T."/>
            <person name="Merkel B.J."/>
            <person name="Hornburger P."/>
            <person name="Mueller R.-W."/>
            <person name="Bruemmer F."/>
            <person name="Labrenz M."/>
            <person name="Spormann A.M."/>
            <person name="Op Den Camp H."/>
            <person name="Overmann J."/>
            <person name="Amann R."/>
            <person name="Jetten M.S.M."/>
            <person name="Mascher T."/>
            <person name="Medema M.H."/>
            <person name="Devos D.P."/>
            <person name="Kaster A.-K."/>
            <person name="Ovreas L."/>
            <person name="Rohde M."/>
            <person name="Galperin M.Y."/>
            <person name="Jogler C."/>
        </authorList>
    </citation>
    <scope>NUCLEOTIDE SEQUENCE [LARGE SCALE GENOMIC DNA]</scope>
    <source>
        <strain evidence="1 2">CA13</strain>
    </source>
</reference>
<dbReference type="AlphaFoldDB" id="A0A5C5Z6S4"/>
<proteinExistence type="predicted"/>
<comment type="caution">
    <text evidence="1">The sequence shown here is derived from an EMBL/GenBank/DDBJ whole genome shotgun (WGS) entry which is preliminary data.</text>
</comment>
<keyword evidence="2" id="KW-1185">Reference proteome</keyword>
<gene>
    <name evidence="1" type="ORF">CA13_39740</name>
</gene>
<evidence type="ECO:0000313" key="2">
    <source>
        <dbReference type="Proteomes" id="UP000315010"/>
    </source>
</evidence>
<name>A0A5C5Z6S4_9BACT</name>
<dbReference type="EMBL" id="SJPJ01000001">
    <property type="protein sequence ID" value="TWT82511.1"/>
    <property type="molecule type" value="Genomic_DNA"/>
</dbReference>
<evidence type="ECO:0000313" key="1">
    <source>
        <dbReference type="EMBL" id="TWT82511.1"/>
    </source>
</evidence>
<organism evidence="1 2">
    <name type="scientific">Novipirellula herctigrandis</name>
    <dbReference type="NCBI Taxonomy" id="2527986"/>
    <lineage>
        <taxon>Bacteria</taxon>
        <taxon>Pseudomonadati</taxon>
        <taxon>Planctomycetota</taxon>
        <taxon>Planctomycetia</taxon>
        <taxon>Pirellulales</taxon>
        <taxon>Pirellulaceae</taxon>
        <taxon>Novipirellula</taxon>
    </lineage>
</organism>